<accession>A0A1X7N3B4</accession>
<gene>
    <name evidence="2" type="ORF">SAMN04488700_1315</name>
</gene>
<evidence type="ECO:0000313" key="2">
    <source>
        <dbReference type="EMBL" id="SMH31848.1"/>
    </source>
</evidence>
<dbReference type="AlphaFoldDB" id="A0A1X7N3B4"/>
<sequence>MNIRKFTLVSITSVILIALLFLLSYQRYFSDNLNTESESLSNYSRIVKTDGKDIKIYKDAEWETIKLKGVELNSFKPGHTRFETSTPKNEIIKWLDEIGKMNANVIKVPYIQSPSFYAAIYDYNLNREKPIYVMHEIMLDEKAVLEKYDAFNEKILDNLKKDVKKTINVINGQALILSNKRSHRGLYLKDISKYNLGLIIGTNTNPEIVTLTNERHKEKKEYDGKYFSVKDGSAFEVFIGEVLNFSAKYEIEKYGKSSLLSFLTSAETDSFEYKHESNLTKHANINIEHITPKKGNNLFVSYKYHIASLDFLEYEYEEHEKSLGNGTSVVQKHLDRLNNFYEIPIVISDTGISSSRAKSKIDQIDGFDRGGFSEKEQGERIVDLLEKINTSGAAGAIVSSWQDDWTRLTSFGLVEDYLDLNNSSYWHDLQSSDESFGFLKFESGNEEDKVYLDGNFSDWKDTKTILEEDEINLKIKNDLSHLYILIEKENWSLTEDLLYLGIDVTPLSGSNKWEDEAEFSNDADFIIKLQGYNESRIVVNERYNLFNYLYKYYANIIEKKSKVPDKDSEKFEAIYLLNRKKFYLKDNNRVLFPIYYETGKLAYGIDNPTNEEFNSKVDFNKEGNKVEIKIPWSLLNVKDPLQRKAYGDFYSDGLDSQQKLEKLGFSINYKGKEKNIITKESSYNIEKIKKMVYFERLKDSYYIVKDYWAENPE</sequence>
<keyword evidence="1" id="KW-0812">Transmembrane</keyword>
<dbReference type="STRING" id="1073423.SAMN04488700_1315"/>
<protein>
    <submittedName>
        <fullName evidence="2">Uncharacterized protein</fullName>
    </submittedName>
</protein>
<reference evidence="2 3" key="1">
    <citation type="submission" date="2017-04" db="EMBL/GenBank/DDBJ databases">
        <authorList>
            <person name="Afonso C.L."/>
            <person name="Miller P.J."/>
            <person name="Scott M.A."/>
            <person name="Spackman E."/>
            <person name="Goraichik I."/>
            <person name="Dimitrov K.M."/>
            <person name="Suarez D.L."/>
            <person name="Swayne D.E."/>
        </authorList>
    </citation>
    <scope>NUCLEOTIDE SEQUENCE [LARGE SCALE GENOMIC DNA]</scope>
    <source>
        <strain evidence="2 3">LMG26642</strain>
    </source>
</reference>
<keyword evidence="3" id="KW-1185">Reference proteome</keyword>
<keyword evidence="1" id="KW-0472">Membrane</keyword>
<organism evidence="2 3">
    <name type="scientific">Carnobacterium iners</name>
    <dbReference type="NCBI Taxonomy" id="1073423"/>
    <lineage>
        <taxon>Bacteria</taxon>
        <taxon>Bacillati</taxon>
        <taxon>Bacillota</taxon>
        <taxon>Bacilli</taxon>
        <taxon>Lactobacillales</taxon>
        <taxon>Carnobacteriaceae</taxon>
        <taxon>Carnobacterium</taxon>
    </lineage>
</organism>
<dbReference type="Proteomes" id="UP000193435">
    <property type="component" value="Unassembled WGS sequence"/>
</dbReference>
<evidence type="ECO:0000256" key="1">
    <source>
        <dbReference type="SAM" id="Phobius"/>
    </source>
</evidence>
<keyword evidence="1" id="KW-1133">Transmembrane helix</keyword>
<evidence type="ECO:0000313" key="3">
    <source>
        <dbReference type="Proteomes" id="UP000193435"/>
    </source>
</evidence>
<dbReference type="EMBL" id="FXBJ01000002">
    <property type="protein sequence ID" value="SMH31848.1"/>
    <property type="molecule type" value="Genomic_DNA"/>
</dbReference>
<proteinExistence type="predicted"/>
<feature type="transmembrane region" description="Helical" evidence="1">
    <location>
        <begin position="7"/>
        <end position="25"/>
    </location>
</feature>
<name>A0A1X7N3B4_9LACT</name>